<evidence type="ECO:0000256" key="6">
    <source>
        <dbReference type="ARBA" id="ARBA00023159"/>
    </source>
</evidence>
<feature type="region of interest" description="Disordered" evidence="12">
    <location>
        <begin position="1351"/>
        <end position="1392"/>
    </location>
</feature>
<feature type="region of interest" description="Disordered" evidence="12">
    <location>
        <begin position="517"/>
        <end position="539"/>
    </location>
</feature>
<evidence type="ECO:0000313" key="17">
    <source>
        <dbReference type="Proteomes" id="UP000319257"/>
    </source>
</evidence>
<dbReference type="RefSeq" id="XP_030991960.1">
    <property type="nucleotide sequence ID" value="XM_031135526.1"/>
</dbReference>
<evidence type="ECO:0000256" key="1">
    <source>
        <dbReference type="ARBA" id="ARBA00004123"/>
    </source>
</evidence>
<dbReference type="PANTHER" id="PTHR48249:SF3">
    <property type="entry name" value="MEDIATOR OF RNA POLYMERASE II TRANSCRIPTION SUBUNIT 13"/>
    <property type="match status" value="1"/>
</dbReference>
<dbReference type="EMBL" id="SKBQ01000005">
    <property type="protein sequence ID" value="TPX10249.1"/>
    <property type="molecule type" value="Genomic_DNA"/>
</dbReference>
<dbReference type="Proteomes" id="UP000319257">
    <property type="component" value="Unassembled WGS sequence"/>
</dbReference>
<evidence type="ECO:0000313" key="16">
    <source>
        <dbReference type="EMBL" id="TPX10249.1"/>
    </source>
</evidence>
<organism evidence="16 17">
    <name type="scientific">Thyridium curvatum</name>
    <dbReference type="NCBI Taxonomy" id="1093900"/>
    <lineage>
        <taxon>Eukaryota</taxon>
        <taxon>Fungi</taxon>
        <taxon>Dikarya</taxon>
        <taxon>Ascomycota</taxon>
        <taxon>Pezizomycotina</taxon>
        <taxon>Sordariomycetes</taxon>
        <taxon>Sordariomycetidae</taxon>
        <taxon>Thyridiales</taxon>
        <taxon>Thyridiaceae</taxon>
        <taxon>Thyridium</taxon>
    </lineage>
</organism>
<name>A0A507AZ00_9PEZI</name>
<evidence type="ECO:0000256" key="12">
    <source>
        <dbReference type="SAM" id="MobiDB-lite"/>
    </source>
</evidence>
<dbReference type="Pfam" id="PF06333">
    <property type="entry name" value="Med13_C"/>
    <property type="match status" value="1"/>
</dbReference>
<evidence type="ECO:0000256" key="4">
    <source>
        <dbReference type="ARBA" id="ARBA00022491"/>
    </source>
</evidence>
<dbReference type="GO" id="GO:0045944">
    <property type="term" value="P:positive regulation of transcription by RNA polymerase II"/>
    <property type="evidence" value="ECO:0007669"/>
    <property type="project" value="TreeGrafter"/>
</dbReference>
<feature type="domain" description="MID" evidence="15">
    <location>
        <begin position="1004"/>
        <end position="1176"/>
    </location>
</feature>
<evidence type="ECO:0000259" key="13">
    <source>
        <dbReference type="Pfam" id="PF06333"/>
    </source>
</evidence>
<gene>
    <name evidence="16" type="ORF">E0L32_001446</name>
</gene>
<evidence type="ECO:0000256" key="11">
    <source>
        <dbReference type="RuleBase" id="RU364134"/>
    </source>
</evidence>
<feature type="compositionally biased region" description="Polar residues" evidence="12">
    <location>
        <begin position="1351"/>
        <end position="1362"/>
    </location>
</feature>
<comment type="caution">
    <text evidence="16">The sequence shown here is derived from an EMBL/GenBank/DDBJ whole genome shotgun (WGS) entry which is preliminary data.</text>
</comment>
<dbReference type="InParanoid" id="A0A507AZ00"/>
<feature type="compositionally biased region" description="Polar residues" evidence="12">
    <location>
        <begin position="113"/>
        <end position="146"/>
    </location>
</feature>
<dbReference type="InterPro" id="IPR009401">
    <property type="entry name" value="Med13_C"/>
</dbReference>
<evidence type="ECO:0000259" key="15">
    <source>
        <dbReference type="Pfam" id="PF18296"/>
    </source>
</evidence>
<proteinExistence type="inferred from homology"/>
<evidence type="ECO:0000256" key="7">
    <source>
        <dbReference type="ARBA" id="ARBA00023163"/>
    </source>
</evidence>
<comment type="similarity">
    <text evidence="2 11">Belongs to the Mediator complex subunit 13 family.</text>
</comment>
<dbReference type="InterPro" id="IPR021643">
    <property type="entry name" value="Mediator_Med13_N"/>
</dbReference>
<dbReference type="Pfam" id="PF11597">
    <property type="entry name" value="Med13_N"/>
    <property type="match status" value="1"/>
</dbReference>
<keyword evidence="4 11" id="KW-0678">Repressor</keyword>
<evidence type="ECO:0000256" key="8">
    <source>
        <dbReference type="ARBA" id="ARBA00023242"/>
    </source>
</evidence>
<dbReference type="InterPro" id="IPR041285">
    <property type="entry name" value="MID_MedPIWI"/>
</dbReference>
<keyword evidence="8 11" id="KW-0539">Nucleus</keyword>
<dbReference type="GO" id="GO:0003713">
    <property type="term" value="F:transcription coactivator activity"/>
    <property type="evidence" value="ECO:0007669"/>
    <property type="project" value="TreeGrafter"/>
</dbReference>
<comment type="function">
    <text evidence="9 11">Component of the SRB8-11 complex. The SRB8-11 complex is a regulatory module of the Mediator complex which is itself involved in regulation of basal and activated RNA polymerase II-dependent transcription. The SRB8-11 complex may be involved in the transcriptional repression of a subset of genes regulated by Mediator. It may inhibit the association of the Mediator complex with RNA polymerase II to form the holoenzyme complex.</text>
</comment>
<keyword evidence="7 11" id="KW-0804">Transcription</keyword>
<reference evidence="16 17" key="1">
    <citation type="submission" date="2019-06" db="EMBL/GenBank/DDBJ databases">
        <title>Draft genome sequence of the filamentous fungus Phialemoniopsis curvata isolated from diesel fuel.</title>
        <authorList>
            <person name="Varaljay V.A."/>
            <person name="Lyon W.J."/>
            <person name="Crouch A.L."/>
            <person name="Drake C.E."/>
            <person name="Hollomon J.M."/>
            <person name="Nadeau L.J."/>
            <person name="Nunn H.S."/>
            <person name="Stevenson B.S."/>
            <person name="Bojanowski C.L."/>
            <person name="Crookes-Goodson W.J."/>
        </authorList>
    </citation>
    <scope>NUCLEOTIDE SEQUENCE [LARGE SCALE GENOMIC DNA]</scope>
    <source>
        <strain evidence="16 17">D216</strain>
    </source>
</reference>
<evidence type="ECO:0000256" key="9">
    <source>
        <dbReference type="ARBA" id="ARBA00025661"/>
    </source>
</evidence>
<evidence type="ECO:0000256" key="10">
    <source>
        <dbReference type="ARBA" id="ARBA00032008"/>
    </source>
</evidence>
<keyword evidence="5 11" id="KW-0805">Transcription regulation</keyword>
<keyword evidence="17" id="KW-1185">Reference proteome</keyword>
<dbReference type="GeneID" id="41968893"/>
<dbReference type="Pfam" id="PF18296">
    <property type="entry name" value="MID_MedPIWI"/>
    <property type="match status" value="1"/>
</dbReference>
<dbReference type="InterPro" id="IPR051139">
    <property type="entry name" value="Mediator_complx_sub13"/>
</dbReference>
<dbReference type="OrthoDB" id="103819at2759"/>
<feature type="region of interest" description="Disordered" evidence="12">
    <location>
        <begin position="110"/>
        <end position="167"/>
    </location>
</feature>
<comment type="subunit">
    <text evidence="11">Component of the SRB8-11 complex, which itself associates with the Mediator complex.</text>
</comment>
<keyword evidence="6 11" id="KW-0010">Activator</keyword>
<feature type="compositionally biased region" description="Low complexity" evidence="12">
    <location>
        <begin position="1374"/>
        <end position="1386"/>
    </location>
</feature>
<feature type="domain" description="Mediator complex subunit Med13 C-terminal" evidence="13">
    <location>
        <begin position="1184"/>
        <end position="1496"/>
    </location>
</feature>
<comment type="subcellular location">
    <subcellularLocation>
        <location evidence="1 11">Nucleus</location>
    </subcellularLocation>
</comment>
<dbReference type="GO" id="GO:0016592">
    <property type="term" value="C:mediator complex"/>
    <property type="evidence" value="ECO:0007669"/>
    <property type="project" value="InterPro"/>
</dbReference>
<dbReference type="STRING" id="1093900.A0A507AZ00"/>
<feature type="compositionally biased region" description="Basic and acidic residues" evidence="12">
    <location>
        <begin position="419"/>
        <end position="439"/>
    </location>
</feature>
<feature type="region of interest" description="Disordered" evidence="12">
    <location>
        <begin position="419"/>
        <end position="489"/>
    </location>
</feature>
<feature type="domain" description="Mediator complex subunit Med13 N-terminal" evidence="14">
    <location>
        <begin position="5"/>
        <end position="380"/>
    </location>
</feature>
<dbReference type="PANTHER" id="PTHR48249">
    <property type="entry name" value="MEDIATOR OF RNA POLYMERASE II TRANSCRIPTION SUBUNIT 13"/>
    <property type="match status" value="1"/>
</dbReference>
<protein>
    <recommendedName>
        <fullName evidence="3 11">Mediator of RNA polymerase II transcription subunit 13</fullName>
    </recommendedName>
    <alternativeName>
        <fullName evidence="10 11">Mediator complex subunit 13</fullName>
    </alternativeName>
</protein>
<evidence type="ECO:0000259" key="14">
    <source>
        <dbReference type="Pfam" id="PF11597"/>
    </source>
</evidence>
<accession>A0A507AZ00</accession>
<sequence length="1507" mass="163203">MDATECDTNCFLINNISTVSYHVYEPATPQATTYSSKAFEIESLLRNDGRLVYVDPVRRVLWCFQLIAKDGSTIGTATKPGATLEVSGFKLKLIEDGSLDPANLSKGKVTGANAINTPNSSSPSVTAPEPVSSTAQGLGATPSQSSLGGGSEVDQKTSTSSNALSDVKGQSVPSAKEVYKCFVSAVLSSLTSAFCCQTGAVMLSPGSLLLPKRLTSSEDEPEATCPSVSIMATFRIYMTTTGSLVISLLHTLVSGLECASRSLPTSTIHMSTPVLAAPLGTFASFHALEQDMLSLDINSIHSPDTQIVRRRPEIQDRQSQWCERFAKILQARGLSSTLLDGATWLHLRRQSRHRKVDGKQTPIENPSSTILWPSTLCFWRACSSPGLGRSTANSEQQSGFDPLLGARKWFTRNGERAEVLAQRTRDRESLSSRQVDAEHPSNQPNGHSPLALRRASNTGPLPGAAGSMYPTPPDGIQNPVGVTPSFDGNVSSPGNAPATAAVADPDITMGQAGNTADSFGEGWDGPKRERHSTSFMDDPDNMFDDIGTDMFADNDITDADFNFFDEQPEVTGLDFPMPDIPPGPEQVQNIDHSVEPILRTSRPVAEPALNPPADTPKFAKPELKHARSSLQDDLQARANLNEEPTVPPTVGVKRQPSPFTPDSVFKRIRAAMDSPLNNAANTNHGGRRRSVFDSVDFNSFLTLNNKKYEENGRFECHWEKPTPSSADPSADIPTTAYLRRHGGVQSYLKIPPSTLGAVVGRGGGDEQGAVSKFADSDADDDSIVSELDDASHSIHDVPSPSKSSVARKRIDDDASSLAASFKELEAVSASPQAADISRFLSNDPTDLQLSKYFAEPDLPPIQYSFSDDEYITIAQILTEQVVSGTLKTRDPVPGQLDLQNARRAVANCARSSLQTVRSTFPSSLASALEIAFRSLVEVQDLPTLPQPTRLQPRNPAGAEQTRPSVFQIPSPHIEIRRHETKLSLVPSSITFWEVLGLGPSPGSKDIRSSCVFPQGEGMSDSVTSFLDQKRIVYEALKLGSFDRLADSAGITGGLVPFETEPPVSSPNSAGGKDAPPMMERMSHLCQALASQSVSNKNFLVYFLYSAEDPRSMVECCAAFHHLFELYKKKLADKKTNSTNDLVMQLVPLDLIASPQSPVVLKHGDYIKLSLETYDRCTLFDGTMPAPAICLEQLPPRMIDFKLTMTPSANLLHENSCIHIAYAQSVDGRWITAAWTDNRGSKQMTASYCLGRKGRPLATPMADVAHEIWDTTHDLISMWKVHWRVIITKCAPMEREEIDYWVDLAKAETKASITLTILTVDTDPSLQLLPPAVKMPVSASSVFYTTPVSTPQASIVSPEQSGNPPTPSMAAATSGVTATTPGTGDAATENDGDTTLVDVTDSTWGAVLSHKLQNTSAPGEINPALISGYLIKRGGTRPEDPPVVMEVNVVHAEHNPRLYETLLREMLLYFRGLGTLARARNIVDSRTDIRPWHIAAAEKAVRLLSQLM</sequence>
<evidence type="ECO:0000256" key="3">
    <source>
        <dbReference type="ARBA" id="ARBA00019618"/>
    </source>
</evidence>
<evidence type="ECO:0000256" key="2">
    <source>
        <dbReference type="ARBA" id="ARBA00009354"/>
    </source>
</evidence>
<evidence type="ECO:0000256" key="5">
    <source>
        <dbReference type="ARBA" id="ARBA00023015"/>
    </source>
</evidence>